<evidence type="ECO:0000259" key="2">
    <source>
        <dbReference type="Pfam" id="PF16036"/>
    </source>
</evidence>
<reference evidence="3 4" key="1">
    <citation type="submission" date="2022-05" db="EMBL/GenBank/DDBJ databases">
        <authorList>
            <person name="Park J.-S."/>
        </authorList>
    </citation>
    <scope>NUCLEOTIDE SEQUENCE [LARGE SCALE GENOMIC DNA]</scope>
    <source>
        <strain evidence="3 4">2012CJ34-2</strain>
    </source>
</reference>
<feature type="chain" id="PRO_5047174972" evidence="1">
    <location>
        <begin position="20"/>
        <end position="186"/>
    </location>
</feature>
<dbReference type="InterPro" id="IPR016088">
    <property type="entry name" value="Chalcone_isomerase_3-sand"/>
</dbReference>
<keyword evidence="4" id="KW-1185">Reference proteome</keyword>
<organism evidence="3 4">
    <name type="scientific">Parendozoicomonas callyspongiae</name>
    <dbReference type="NCBI Taxonomy" id="2942213"/>
    <lineage>
        <taxon>Bacteria</taxon>
        <taxon>Pseudomonadati</taxon>
        <taxon>Pseudomonadota</taxon>
        <taxon>Gammaproteobacteria</taxon>
        <taxon>Oceanospirillales</taxon>
        <taxon>Endozoicomonadaceae</taxon>
        <taxon>Parendozoicomonas</taxon>
    </lineage>
</organism>
<sequence length="186" mass="19971">MKRFTAFVLACMLSLSAQAKEVEGVPLQDSLTIHGSKLQLNGAGVRSKFFIDLYVGSLYTVAAETDGENILSGKQPAAVRLNIISGLITSDKMVSTVQEGFETVTGGNVGPLQDRINDFLNVFNSEEIKKGDQFTLVSKPGVGVTAFKNDKEVALVNGDDFRKALFGIWLGNKPADKGLKKAMLGN</sequence>
<protein>
    <submittedName>
        <fullName evidence="3">Chalcone isomerase family protein</fullName>
    </submittedName>
</protein>
<dbReference type="Gene3D" id="3.50.70.10">
    <property type="match status" value="1"/>
</dbReference>
<keyword evidence="1" id="KW-0732">Signal</keyword>
<dbReference type="GO" id="GO:0016853">
    <property type="term" value="F:isomerase activity"/>
    <property type="evidence" value="ECO:0007669"/>
    <property type="project" value="UniProtKB-KW"/>
</dbReference>
<dbReference type="EMBL" id="JAMFLX010000012">
    <property type="protein sequence ID" value="MCL6270378.1"/>
    <property type="molecule type" value="Genomic_DNA"/>
</dbReference>
<comment type="caution">
    <text evidence="3">The sequence shown here is derived from an EMBL/GenBank/DDBJ whole genome shotgun (WGS) entry which is preliminary data.</text>
</comment>
<proteinExistence type="predicted"/>
<dbReference type="InterPro" id="IPR016087">
    <property type="entry name" value="Chalcone_isomerase"/>
</dbReference>
<feature type="signal peptide" evidence="1">
    <location>
        <begin position="1"/>
        <end position="19"/>
    </location>
</feature>
<evidence type="ECO:0000313" key="3">
    <source>
        <dbReference type="EMBL" id="MCL6270378.1"/>
    </source>
</evidence>
<dbReference type="Pfam" id="PF16036">
    <property type="entry name" value="Chalcone_3"/>
    <property type="match status" value="1"/>
</dbReference>
<accession>A0ABT0PG74</accession>
<dbReference type="Proteomes" id="UP001203338">
    <property type="component" value="Unassembled WGS sequence"/>
</dbReference>
<gene>
    <name evidence="3" type="ORF">M3P05_10645</name>
</gene>
<feature type="domain" description="Chalcone isomerase" evidence="2">
    <location>
        <begin position="19"/>
        <end position="185"/>
    </location>
</feature>
<dbReference type="InterPro" id="IPR036298">
    <property type="entry name" value="Chalcone_isomerase_sf"/>
</dbReference>
<evidence type="ECO:0000256" key="1">
    <source>
        <dbReference type="SAM" id="SignalP"/>
    </source>
</evidence>
<keyword evidence="3" id="KW-0413">Isomerase</keyword>
<evidence type="ECO:0000313" key="4">
    <source>
        <dbReference type="Proteomes" id="UP001203338"/>
    </source>
</evidence>
<dbReference type="RefSeq" id="WP_249699583.1">
    <property type="nucleotide sequence ID" value="NZ_JAMFLX010000012.1"/>
</dbReference>
<dbReference type="SUPFAM" id="SSF54626">
    <property type="entry name" value="Chalcone isomerase"/>
    <property type="match status" value="1"/>
</dbReference>
<name>A0ABT0PG74_9GAMM</name>